<dbReference type="RefSeq" id="WP_050352818.1">
    <property type="nucleotide sequence ID" value="NZ_BOSN01000001.1"/>
</dbReference>
<dbReference type="InterPro" id="IPR008331">
    <property type="entry name" value="Ferritin_DPS_dom"/>
</dbReference>
<dbReference type="InterPro" id="IPR023188">
    <property type="entry name" value="DPS_DNA-bd_CS"/>
</dbReference>
<dbReference type="InterPro" id="IPR009078">
    <property type="entry name" value="Ferritin-like_SF"/>
</dbReference>
<dbReference type="PROSITE" id="PS00818">
    <property type="entry name" value="DPS_1"/>
    <property type="match status" value="1"/>
</dbReference>
<dbReference type="GO" id="GO:0008199">
    <property type="term" value="F:ferric iron binding"/>
    <property type="evidence" value="ECO:0007669"/>
    <property type="project" value="InterPro"/>
</dbReference>
<name>A0A0L0QNX7_VIRPA</name>
<dbReference type="InterPro" id="IPR002177">
    <property type="entry name" value="DPS_DNA-bd"/>
</dbReference>
<feature type="domain" description="Ferritin/DPS" evidence="3">
    <location>
        <begin position="8"/>
        <end position="147"/>
    </location>
</feature>
<keyword evidence="5" id="KW-1185">Reference proteome</keyword>
<dbReference type="OrthoDB" id="9797023at2"/>
<dbReference type="AlphaFoldDB" id="A0A0L0QNX7"/>
<dbReference type="PIRSF" id="PIRSF005900">
    <property type="entry name" value="Dps"/>
    <property type="match status" value="1"/>
</dbReference>
<sequence>MENQQLINFLNQLLSNQFVLYVKLHRYHWFIQGRNFFSLHEQFENMYVEVADDIDEIAERILMINGKPLATMVKYLKEATLEEASADDEEQEIIQQLLHDLQQMTTEIQKEGLPKAVKLEDSPTEDLLIGLQGKLEKYIWMLKAYLKQ</sequence>
<dbReference type="CDD" id="cd01043">
    <property type="entry name" value="DPS"/>
    <property type="match status" value="1"/>
</dbReference>
<reference evidence="5" key="1">
    <citation type="submission" date="2015-07" db="EMBL/GenBank/DDBJ databases">
        <title>Fjat-10053 dsm26.</title>
        <authorList>
            <person name="Liu B."/>
            <person name="Wang J."/>
            <person name="Zhu Y."/>
            <person name="Liu G."/>
            <person name="Chen Q."/>
            <person name="Chen Z."/>
            <person name="Lan J."/>
            <person name="Che J."/>
            <person name="Ge C."/>
            <person name="Shi H."/>
            <person name="Pan Z."/>
            <person name="Liu X."/>
        </authorList>
    </citation>
    <scope>NUCLEOTIDE SEQUENCE [LARGE SCALE GENOMIC DNA]</scope>
    <source>
        <strain evidence="5">DSM 26</strain>
    </source>
</reference>
<dbReference type="PROSITE" id="PS00819">
    <property type="entry name" value="DPS_2"/>
    <property type="match status" value="1"/>
</dbReference>
<dbReference type="Proteomes" id="UP000036780">
    <property type="component" value="Unassembled WGS sequence"/>
</dbReference>
<evidence type="ECO:0000313" key="5">
    <source>
        <dbReference type="Proteomes" id="UP000036780"/>
    </source>
</evidence>
<dbReference type="PRINTS" id="PR01346">
    <property type="entry name" value="HELNAPAPROT"/>
</dbReference>
<dbReference type="GeneID" id="66870615"/>
<dbReference type="PANTHER" id="PTHR42932">
    <property type="entry name" value="GENERAL STRESS PROTEIN 20U"/>
    <property type="match status" value="1"/>
</dbReference>
<accession>A0A0L0QNX7</accession>
<protein>
    <submittedName>
        <fullName evidence="4">General stress protein</fullName>
    </submittedName>
</protein>
<dbReference type="InterPro" id="IPR012347">
    <property type="entry name" value="Ferritin-like"/>
</dbReference>
<dbReference type="Pfam" id="PF00210">
    <property type="entry name" value="Ferritin"/>
    <property type="match status" value="1"/>
</dbReference>
<evidence type="ECO:0000256" key="2">
    <source>
        <dbReference type="RuleBase" id="RU003875"/>
    </source>
</evidence>
<gene>
    <name evidence="4" type="ORF">AFK71_17825</name>
</gene>
<evidence type="ECO:0000313" key="4">
    <source>
        <dbReference type="EMBL" id="KNE20249.1"/>
    </source>
</evidence>
<dbReference type="SUPFAM" id="SSF47240">
    <property type="entry name" value="Ferritin-like"/>
    <property type="match status" value="1"/>
</dbReference>
<organism evidence="4 5">
    <name type="scientific">Virgibacillus pantothenticus</name>
    <dbReference type="NCBI Taxonomy" id="1473"/>
    <lineage>
        <taxon>Bacteria</taxon>
        <taxon>Bacillati</taxon>
        <taxon>Bacillota</taxon>
        <taxon>Bacilli</taxon>
        <taxon>Bacillales</taxon>
        <taxon>Bacillaceae</taxon>
        <taxon>Virgibacillus</taxon>
    </lineage>
</organism>
<comment type="caution">
    <text evidence="4">The sequence shown here is derived from an EMBL/GenBank/DDBJ whole genome shotgun (WGS) entry which is preliminary data.</text>
</comment>
<dbReference type="PATRIC" id="fig|1473.5.peg.2288"/>
<dbReference type="PANTHER" id="PTHR42932:SF1">
    <property type="entry name" value="GENERAL STRESS PROTEIN 20U"/>
    <property type="match status" value="1"/>
</dbReference>
<dbReference type="EMBL" id="LGTO01000007">
    <property type="protein sequence ID" value="KNE20249.1"/>
    <property type="molecule type" value="Genomic_DNA"/>
</dbReference>
<evidence type="ECO:0000259" key="3">
    <source>
        <dbReference type="Pfam" id="PF00210"/>
    </source>
</evidence>
<dbReference type="Gene3D" id="1.20.1260.10">
    <property type="match status" value="1"/>
</dbReference>
<dbReference type="GO" id="GO:0016722">
    <property type="term" value="F:oxidoreductase activity, acting on metal ions"/>
    <property type="evidence" value="ECO:0007669"/>
    <property type="project" value="InterPro"/>
</dbReference>
<proteinExistence type="inferred from homology"/>
<comment type="similarity">
    <text evidence="1 2">Belongs to the Dps family.</text>
</comment>
<evidence type="ECO:0000256" key="1">
    <source>
        <dbReference type="ARBA" id="ARBA00009497"/>
    </source>
</evidence>